<protein>
    <submittedName>
        <fullName evidence="1">Uncharacterized protein</fullName>
    </submittedName>
</protein>
<dbReference type="AlphaFoldDB" id="A0A0L8FRF2"/>
<accession>A0A0L8FRF2</accession>
<proteinExistence type="predicted"/>
<sequence>MRRSRMLCTFHGKSTQATRLYRSYTKIFKKCKILAREKFSPHCEVGILN</sequence>
<organism evidence="1">
    <name type="scientific">Octopus bimaculoides</name>
    <name type="common">California two-spotted octopus</name>
    <dbReference type="NCBI Taxonomy" id="37653"/>
    <lineage>
        <taxon>Eukaryota</taxon>
        <taxon>Metazoa</taxon>
        <taxon>Spiralia</taxon>
        <taxon>Lophotrochozoa</taxon>
        <taxon>Mollusca</taxon>
        <taxon>Cephalopoda</taxon>
        <taxon>Coleoidea</taxon>
        <taxon>Octopodiformes</taxon>
        <taxon>Octopoda</taxon>
        <taxon>Incirrata</taxon>
        <taxon>Octopodidae</taxon>
        <taxon>Octopus</taxon>
    </lineage>
</organism>
<reference evidence="1" key="1">
    <citation type="submission" date="2015-07" db="EMBL/GenBank/DDBJ databases">
        <title>MeaNS - Measles Nucleotide Surveillance Program.</title>
        <authorList>
            <person name="Tran T."/>
            <person name="Druce J."/>
        </authorList>
    </citation>
    <scope>NUCLEOTIDE SEQUENCE</scope>
    <source>
        <strain evidence="1">UCB-OBI-ISO-001</strain>
        <tissue evidence="1">Gonad</tissue>
    </source>
</reference>
<name>A0A0L8FRF2_OCTBM</name>
<dbReference type="EMBL" id="KQ427491">
    <property type="protein sequence ID" value="KOF67000.1"/>
    <property type="molecule type" value="Genomic_DNA"/>
</dbReference>
<evidence type="ECO:0000313" key="1">
    <source>
        <dbReference type="EMBL" id="KOF67000.1"/>
    </source>
</evidence>
<gene>
    <name evidence="1" type="ORF">OCBIM_22010743mg</name>
</gene>